<dbReference type="SMART" id="SM00387">
    <property type="entry name" value="HATPase_c"/>
    <property type="match status" value="1"/>
</dbReference>
<feature type="domain" description="Histidine kinase" evidence="15">
    <location>
        <begin position="332"/>
        <end position="609"/>
    </location>
</feature>
<gene>
    <name evidence="17" type="ORF">JNE38_24190</name>
</gene>
<dbReference type="InterPro" id="IPR033479">
    <property type="entry name" value="dCache_1"/>
</dbReference>
<dbReference type="SUPFAM" id="SSF55874">
    <property type="entry name" value="ATPase domain of HSP90 chaperone/DNA topoisomerase II/histidine kinase"/>
    <property type="match status" value="1"/>
</dbReference>
<evidence type="ECO:0000256" key="5">
    <source>
        <dbReference type="ARBA" id="ARBA00022553"/>
    </source>
</evidence>
<evidence type="ECO:0000256" key="3">
    <source>
        <dbReference type="ARBA" id="ARBA00012438"/>
    </source>
</evidence>
<evidence type="ECO:0000256" key="7">
    <source>
        <dbReference type="ARBA" id="ARBA00022692"/>
    </source>
</evidence>
<evidence type="ECO:0000256" key="11">
    <source>
        <dbReference type="ARBA" id="ARBA00022989"/>
    </source>
</evidence>
<keyword evidence="6" id="KW-0808">Transferase</keyword>
<evidence type="ECO:0000256" key="9">
    <source>
        <dbReference type="ARBA" id="ARBA00022777"/>
    </source>
</evidence>
<keyword evidence="9 17" id="KW-0418">Kinase</keyword>
<dbReference type="CDD" id="cd06225">
    <property type="entry name" value="HAMP"/>
    <property type="match status" value="1"/>
</dbReference>
<evidence type="ECO:0000256" key="6">
    <source>
        <dbReference type="ARBA" id="ARBA00022679"/>
    </source>
</evidence>
<dbReference type="Gene3D" id="6.10.340.10">
    <property type="match status" value="1"/>
</dbReference>
<evidence type="ECO:0000256" key="4">
    <source>
        <dbReference type="ARBA" id="ARBA00022475"/>
    </source>
</evidence>
<dbReference type="PRINTS" id="PR00344">
    <property type="entry name" value="BCTRLSENSOR"/>
</dbReference>
<evidence type="ECO:0000256" key="8">
    <source>
        <dbReference type="ARBA" id="ARBA00022741"/>
    </source>
</evidence>
<dbReference type="GO" id="GO:0016301">
    <property type="term" value="F:kinase activity"/>
    <property type="evidence" value="ECO:0007669"/>
    <property type="project" value="UniProtKB-KW"/>
</dbReference>
<sequence length="624" mass="70755">MNDRKKKQALHVFSRGTLRVKMLTLFICLIAIPLSLQGMITYSQFSTSSEERTSEYTAQIVHQINRNLERNLEEMKRLSLMPLYDNSVLSILRELRSNSPSPPYLSTEKRQKMTLYISSLSYSRPEVKGIQIISQNGMIFSNLDPTTMTTHVNLEGESWYGRVVKGNGASVIIPQHRAGYYADSAQEPYFSVARLLREPNTNAPLGIIKIDMKMEMIDQILANMPFTKEGSLIIVNQQNELFFEKRENGNLPGYRTLLRETDGGMPFLQGEKTVRLQGQRYLLIDNQSAETGLLVISIIPVDSLLKDSNTLRDFTIFIAAIFLVVAGGLATYFAYSLSKPLVVLKEKMLQVEQGNFHERVPVVSEDEIGKLSEQFNHMVEEINRLVNEVYAISLREREAELAALQSQIHPHFIYNTLEAINMMAIRAGNFDVSDMVSSLGKLMRYTVERGDGFVTLAEELTSLASYVRIQQTRLEDRIQVEMEVDENLRDARIPKLLLQPLVENAIYHGIERLEHGGTIWLTVMRDDQDMRISVRDDGKGMSEQELARLRTVVRLPFHQNEATCGQRTGTALRNIHQRITLLYGEPYSLQIDSRAGQGSSFTLKIPLESGKRGMRHVQSLASGG</sequence>
<keyword evidence="5" id="KW-0597">Phosphoprotein</keyword>
<dbReference type="EMBL" id="CP069127">
    <property type="protein sequence ID" value="QRG66582.1"/>
    <property type="molecule type" value="Genomic_DNA"/>
</dbReference>
<proteinExistence type="predicted"/>
<comment type="catalytic activity">
    <reaction evidence="1">
        <text>ATP + protein L-histidine = ADP + protein N-phospho-L-histidine.</text>
        <dbReference type="EC" id="2.7.13.3"/>
    </reaction>
</comment>
<feature type="transmembrane region" description="Helical" evidence="14">
    <location>
        <begin position="314"/>
        <end position="335"/>
    </location>
</feature>
<keyword evidence="7 14" id="KW-0812">Transmembrane</keyword>
<evidence type="ECO:0000259" key="15">
    <source>
        <dbReference type="PROSITE" id="PS50109"/>
    </source>
</evidence>
<dbReference type="Gene3D" id="3.30.565.10">
    <property type="entry name" value="Histidine kinase-like ATPase, C-terminal domain"/>
    <property type="match status" value="1"/>
</dbReference>
<dbReference type="InterPro" id="IPR005467">
    <property type="entry name" value="His_kinase_dom"/>
</dbReference>
<dbReference type="InterPro" id="IPR050640">
    <property type="entry name" value="Bact_2-comp_sensor_kinase"/>
</dbReference>
<keyword evidence="10" id="KW-0067">ATP-binding</keyword>
<accession>A0ABX7FLQ9</accession>
<evidence type="ECO:0000256" key="2">
    <source>
        <dbReference type="ARBA" id="ARBA00004651"/>
    </source>
</evidence>
<dbReference type="InterPro" id="IPR003660">
    <property type="entry name" value="HAMP_dom"/>
</dbReference>
<evidence type="ECO:0000256" key="14">
    <source>
        <dbReference type="SAM" id="Phobius"/>
    </source>
</evidence>
<evidence type="ECO:0000256" key="10">
    <source>
        <dbReference type="ARBA" id="ARBA00022840"/>
    </source>
</evidence>
<protein>
    <recommendedName>
        <fullName evidence="3">histidine kinase</fullName>
        <ecNumber evidence="3">2.7.13.3</ecNumber>
    </recommendedName>
</protein>
<dbReference type="InterPro" id="IPR004358">
    <property type="entry name" value="Sig_transdc_His_kin-like_C"/>
</dbReference>
<dbReference type="PANTHER" id="PTHR34220:SF11">
    <property type="entry name" value="SENSOR PROTEIN KINASE HPTS"/>
    <property type="match status" value="1"/>
</dbReference>
<evidence type="ECO:0000256" key="1">
    <source>
        <dbReference type="ARBA" id="ARBA00000085"/>
    </source>
</evidence>
<evidence type="ECO:0000313" key="18">
    <source>
        <dbReference type="Proteomes" id="UP000596248"/>
    </source>
</evidence>
<dbReference type="SMART" id="SM00304">
    <property type="entry name" value="HAMP"/>
    <property type="match status" value="1"/>
</dbReference>
<evidence type="ECO:0000256" key="13">
    <source>
        <dbReference type="ARBA" id="ARBA00023136"/>
    </source>
</evidence>
<dbReference type="InterPro" id="IPR010559">
    <property type="entry name" value="Sig_transdc_His_kin_internal"/>
</dbReference>
<feature type="domain" description="HAMP" evidence="16">
    <location>
        <begin position="335"/>
        <end position="387"/>
    </location>
</feature>
<dbReference type="SUPFAM" id="SSF158472">
    <property type="entry name" value="HAMP domain-like"/>
    <property type="match status" value="1"/>
</dbReference>
<dbReference type="InterPro" id="IPR036890">
    <property type="entry name" value="HATPase_C_sf"/>
</dbReference>
<organism evidence="17 18">
    <name type="scientific">Brevibacillus choshinensis</name>
    <dbReference type="NCBI Taxonomy" id="54911"/>
    <lineage>
        <taxon>Bacteria</taxon>
        <taxon>Bacillati</taxon>
        <taxon>Bacillota</taxon>
        <taxon>Bacilli</taxon>
        <taxon>Bacillales</taxon>
        <taxon>Paenibacillaceae</taxon>
        <taxon>Brevibacillus</taxon>
    </lineage>
</organism>
<name>A0ABX7FLQ9_BRECH</name>
<keyword evidence="13 14" id="KW-0472">Membrane</keyword>
<keyword evidence="11 14" id="KW-1133">Transmembrane helix</keyword>
<dbReference type="Pfam" id="PF00672">
    <property type="entry name" value="HAMP"/>
    <property type="match status" value="1"/>
</dbReference>
<dbReference type="Pfam" id="PF06580">
    <property type="entry name" value="His_kinase"/>
    <property type="match status" value="1"/>
</dbReference>
<evidence type="ECO:0000256" key="12">
    <source>
        <dbReference type="ARBA" id="ARBA00023012"/>
    </source>
</evidence>
<keyword evidence="8" id="KW-0547">Nucleotide-binding</keyword>
<dbReference type="PANTHER" id="PTHR34220">
    <property type="entry name" value="SENSOR HISTIDINE KINASE YPDA"/>
    <property type="match status" value="1"/>
</dbReference>
<dbReference type="Pfam" id="PF02518">
    <property type="entry name" value="HATPase_c"/>
    <property type="match status" value="1"/>
</dbReference>
<dbReference type="PROSITE" id="PS50109">
    <property type="entry name" value="HIS_KIN"/>
    <property type="match status" value="1"/>
</dbReference>
<dbReference type="PROSITE" id="PS50885">
    <property type="entry name" value="HAMP"/>
    <property type="match status" value="1"/>
</dbReference>
<keyword evidence="18" id="KW-1185">Reference proteome</keyword>
<evidence type="ECO:0000313" key="17">
    <source>
        <dbReference type="EMBL" id="QRG66582.1"/>
    </source>
</evidence>
<dbReference type="EC" id="2.7.13.3" evidence="3"/>
<keyword evidence="12" id="KW-0902">Two-component regulatory system</keyword>
<dbReference type="Pfam" id="PF02743">
    <property type="entry name" value="dCache_1"/>
    <property type="match status" value="1"/>
</dbReference>
<evidence type="ECO:0000259" key="16">
    <source>
        <dbReference type="PROSITE" id="PS50885"/>
    </source>
</evidence>
<dbReference type="Gene3D" id="3.30.450.20">
    <property type="entry name" value="PAS domain"/>
    <property type="match status" value="2"/>
</dbReference>
<dbReference type="InterPro" id="IPR003594">
    <property type="entry name" value="HATPase_dom"/>
</dbReference>
<dbReference type="Proteomes" id="UP000596248">
    <property type="component" value="Chromosome"/>
</dbReference>
<keyword evidence="4" id="KW-1003">Cell membrane</keyword>
<dbReference type="RefSeq" id="WP_203353648.1">
    <property type="nucleotide sequence ID" value="NZ_CP069127.1"/>
</dbReference>
<reference evidence="17 18" key="1">
    <citation type="submission" date="2021-01" db="EMBL/GenBank/DDBJ databases">
        <title>Identification of strong promoters based on the transcriptome of Brevibacillus choshinensis.</title>
        <authorList>
            <person name="Yao D."/>
            <person name="Zhang K."/>
            <person name="Wu J."/>
        </authorList>
    </citation>
    <scope>NUCLEOTIDE SEQUENCE [LARGE SCALE GENOMIC DNA]</scope>
    <source>
        <strain evidence="17 18">HPD31-SP3</strain>
    </source>
</reference>
<comment type="subcellular location">
    <subcellularLocation>
        <location evidence="2">Cell membrane</location>
        <topology evidence="2">Multi-pass membrane protein</topology>
    </subcellularLocation>
</comment>